<gene>
    <name evidence="3" type="ORF">CUNI_LOCUS6882</name>
</gene>
<proteinExistence type="predicted"/>
<organism evidence="3 4">
    <name type="scientific">Candidula unifasciata</name>
    <dbReference type="NCBI Taxonomy" id="100452"/>
    <lineage>
        <taxon>Eukaryota</taxon>
        <taxon>Metazoa</taxon>
        <taxon>Spiralia</taxon>
        <taxon>Lophotrochozoa</taxon>
        <taxon>Mollusca</taxon>
        <taxon>Gastropoda</taxon>
        <taxon>Heterobranchia</taxon>
        <taxon>Euthyneura</taxon>
        <taxon>Panpulmonata</taxon>
        <taxon>Eupulmonata</taxon>
        <taxon>Stylommatophora</taxon>
        <taxon>Helicina</taxon>
        <taxon>Helicoidea</taxon>
        <taxon>Geomitridae</taxon>
        <taxon>Candidula</taxon>
    </lineage>
</organism>
<sequence length="272" mass="31593">MNILSDDDETNDFINANYIPGYSSVREYIATQGPLYSTIPDFWKMIWEQKCQMIIMLSDLTEGGKRKVDLYWPENLNEPINYGSVVVEMTNFSQLNTYIIRNFKLIKGEETRKVIHFFLPGWPDYSADIKFDDVLGFVKAVRQEVKPDNQGPIVVHCSAGVGRSGTFIALDYFAQYVEKHSLDDSVDIFDFVLQMRKNRTRMVQVETQYIFIYDGINKLIQSKIKSEQEKLYENVSTGNGVYENFKQQEEKLYANTDVKNDKYVYNNEAFAA</sequence>
<evidence type="ECO:0000259" key="2">
    <source>
        <dbReference type="PROSITE" id="PS50056"/>
    </source>
</evidence>
<dbReference type="Proteomes" id="UP000678393">
    <property type="component" value="Unassembled WGS sequence"/>
</dbReference>
<dbReference type="PROSITE" id="PS00383">
    <property type="entry name" value="TYR_PHOSPHATASE_1"/>
    <property type="match status" value="1"/>
</dbReference>
<evidence type="ECO:0008006" key="5">
    <source>
        <dbReference type="Google" id="ProtNLM"/>
    </source>
</evidence>
<dbReference type="SMART" id="SM00194">
    <property type="entry name" value="PTPc"/>
    <property type="match status" value="1"/>
</dbReference>
<dbReference type="InterPro" id="IPR050348">
    <property type="entry name" value="Protein-Tyr_Phosphatase"/>
</dbReference>
<dbReference type="PRINTS" id="PR00700">
    <property type="entry name" value="PRTYPHPHTASE"/>
</dbReference>
<keyword evidence="4" id="KW-1185">Reference proteome</keyword>
<dbReference type="PANTHER" id="PTHR19134:SF553">
    <property type="entry name" value="TYROSINE-PROTEIN PHOSPHATASE 10D-RELATED"/>
    <property type="match status" value="1"/>
</dbReference>
<dbReference type="InterPro" id="IPR000242">
    <property type="entry name" value="PTP_cat"/>
</dbReference>
<feature type="domain" description="Tyrosine specific protein phosphatases" evidence="2">
    <location>
        <begin position="135"/>
        <end position="210"/>
    </location>
</feature>
<name>A0A8S3YWL1_9EUPU</name>
<dbReference type="PANTHER" id="PTHR19134">
    <property type="entry name" value="RECEPTOR-TYPE TYROSINE-PROTEIN PHOSPHATASE"/>
    <property type="match status" value="1"/>
</dbReference>
<dbReference type="Pfam" id="PF00102">
    <property type="entry name" value="Y_phosphatase"/>
    <property type="match status" value="1"/>
</dbReference>
<dbReference type="AlphaFoldDB" id="A0A8S3YWL1"/>
<dbReference type="PROSITE" id="PS50056">
    <property type="entry name" value="TYR_PHOSPHATASE_2"/>
    <property type="match status" value="1"/>
</dbReference>
<dbReference type="SUPFAM" id="SSF52799">
    <property type="entry name" value="(Phosphotyrosine protein) phosphatases II"/>
    <property type="match status" value="1"/>
</dbReference>
<protein>
    <recommendedName>
        <fullName evidence="5">Protein tyrosine phosphatase</fullName>
    </recommendedName>
</protein>
<dbReference type="EMBL" id="CAJHNH020001063">
    <property type="protein sequence ID" value="CAG5121324.1"/>
    <property type="molecule type" value="Genomic_DNA"/>
</dbReference>
<dbReference type="SMART" id="SM00404">
    <property type="entry name" value="PTPc_motif"/>
    <property type="match status" value="1"/>
</dbReference>
<dbReference type="InterPro" id="IPR000387">
    <property type="entry name" value="Tyr_Pase_dom"/>
</dbReference>
<dbReference type="GO" id="GO:0004725">
    <property type="term" value="F:protein tyrosine phosphatase activity"/>
    <property type="evidence" value="ECO:0007669"/>
    <property type="project" value="InterPro"/>
</dbReference>
<dbReference type="Gene3D" id="3.90.190.10">
    <property type="entry name" value="Protein tyrosine phosphatase superfamily"/>
    <property type="match status" value="1"/>
</dbReference>
<accession>A0A8S3YWL1</accession>
<dbReference type="InterPro" id="IPR029021">
    <property type="entry name" value="Prot-tyrosine_phosphatase-like"/>
</dbReference>
<evidence type="ECO:0000313" key="4">
    <source>
        <dbReference type="Proteomes" id="UP000678393"/>
    </source>
</evidence>
<evidence type="ECO:0000259" key="1">
    <source>
        <dbReference type="PROSITE" id="PS50055"/>
    </source>
</evidence>
<dbReference type="InterPro" id="IPR016130">
    <property type="entry name" value="Tyr_Pase_AS"/>
</dbReference>
<evidence type="ECO:0000313" key="3">
    <source>
        <dbReference type="EMBL" id="CAG5121324.1"/>
    </source>
</evidence>
<dbReference type="InterPro" id="IPR003595">
    <property type="entry name" value="Tyr_Pase_cat"/>
</dbReference>
<comment type="caution">
    <text evidence="3">The sequence shown here is derived from an EMBL/GenBank/DDBJ whole genome shotgun (WGS) entry which is preliminary data.</text>
</comment>
<dbReference type="PROSITE" id="PS50055">
    <property type="entry name" value="TYR_PHOSPHATASE_PTP"/>
    <property type="match status" value="1"/>
</dbReference>
<reference evidence="3" key="1">
    <citation type="submission" date="2021-04" db="EMBL/GenBank/DDBJ databases">
        <authorList>
            <consortium name="Molecular Ecology Group"/>
        </authorList>
    </citation>
    <scope>NUCLEOTIDE SEQUENCE</scope>
</reference>
<feature type="domain" description="Tyrosine-protein phosphatase" evidence="1">
    <location>
        <begin position="1"/>
        <end position="219"/>
    </location>
</feature>
<dbReference type="OrthoDB" id="9993594at2759"/>